<evidence type="ECO:0000313" key="9">
    <source>
        <dbReference type="Proteomes" id="UP000029507"/>
    </source>
</evidence>
<keyword evidence="6" id="KW-1133">Transmembrane helix</keyword>
<dbReference type="GO" id="GO:0016301">
    <property type="term" value="F:kinase activity"/>
    <property type="evidence" value="ECO:0007669"/>
    <property type="project" value="UniProtKB-KW"/>
</dbReference>
<protein>
    <recommendedName>
        <fullName evidence="7">Histidine kinase domain-containing protein</fullName>
    </recommendedName>
</protein>
<dbReference type="EMBL" id="CP009286">
    <property type="protein sequence ID" value="AIQ62744.1"/>
    <property type="molecule type" value="Genomic_DNA"/>
</dbReference>
<keyword evidence="6" id="KW-0472">Membrane</keyword>
<keyword evidence="1" id="KW-0808">Transferase</keyword>
<keyword evidence="5" id="KW-0902">Two-component regulatory system</keyword>
<dbReference type="PANTHER" id="PTHR24421">
    <property type="entry name" value="NITRATE/NITRITE SENSOR PROTEIN NARX-RELATED"/>
    <property type="match status" value="1"/>
</dbReference>
<feature type="transmembrane region" description="Helical" evidence="6">
    <location>
        <begin position="6"/>
        <end position="26"/>
    </location>
</feature>
<gene>
    <name evidence="8" type="ORF">PSTEL_06140</name>
</gene>
<dbReference type="HOGENOM" id="CLU_625351_0_0_9"/>
<evidence type="ECO:0000256" key="5">
    <source>
        <dbReference type="ARBA" id="ARBA00023012"/>
    </source>
</evidence>
<dbReference type="InterPro" id="IPR005467">
    <property type="entry name" value="His_kinase_dom"/>
</dbReference>
<organism evidence="8 9">
    <name type="scientific">Paenibacillus stellifer</name>
    <dbReference type="NCBI Taxonomy" id="169760"/>
    <lineage>
        <taxon>Bacteria</taxon>
        <taxon>Bacillati</taxon>
        <taxon>Bacillota</taxon>
        <taxon>Bacilli</taxon>
        <taxon>Bacillales</taxon>
        <taxon>Paenibacillaceae</taxon>
        <taxon>Paenibacillus</taxon>
    </lineage>
</organism>
<dbReference type="AlphaFoldDB" id="A0A089N219"/>
<proteinExistence type="predicted"/>
<evidence type="ECO:0000256" key="1">
    <source>
        <dbReference type="ARBA" id="ARBA00022679"/>
    </source>
</evidence>
<keyword evidence="3" id="KW-0418">Kinase</keyword>
<dbReference type="Pfam" id="PF02518">
    <property type="entry name" value="HATPase_c"/>
    <property type="match status" value="1"/>
</dbReference>
<accession>A0A089N219</accession>
<dbReference type="InterPro" id="IPR036890">
    <property type="entry name" value="HATPase_C_sf"/>
</dbReference>
<keyword evidence="9" id="KW-1185">Reference proteome</keyword>
<dbReference type="GO" id="GO:0005524">
    <property type="term" value="F:ATP binding"/>
    <property type="evidence" value="ECO:0007669"/>
    <property type="project" value="UniProtKB-KW"/>
</dbReference>
<dbReference type="KEGG" id="pste:PSTEL_06140"/>
<dbReference type="RefSeq" id="WP_038694123.1">
    <property type="nucleotide sequence ID" value="NZ_CP009286.1"/>
</dbReference>
<dbReference type="InterPro" id="IPR050482">
    <property type="entry name" value="Sensor_HK_TwoCompSys"/>
</dbReference>
<dbReference type="GO" id="GO:0000160">
    <property type="term" value="P:phosphorelay signal transduction system"/>
    <property type="evidence" value="ECO:0007669"/>
    <property type="project" value="UniProtKB-KW"/>
</dbReference>
<keyword evidence="2" id="KW-0547">Nucleotide-binding</keyword>
<sequence length="438" mass="50764">MRLQNYLNHIVPFSFYVLVLLNACLFALHFEDFWQCIVIVGGSFVVSKGFLCHINRSWEFRCNSRRIFGSALWLQFEHLLKNHYVLVIEDVHAQILEIIGERFHDTRTALVAYSSNQWNVLNRAGEGDGDWIFRQLELLPSPDYIKVHNLKCNALVAKLDWLPCPNIYLIIDMNNAGFSMRIKNLWNLKILLRNFRQHNDFLLEAKSMTHDYSSPSSWPNWIKQLITNVVEREKAKIALDLHDSILQEQIHIFYQVERLINEKGSRRRDWHTELSCLHDDIRKVIDETRDLCLNWRPAHLEAGKLREAVELIVSNTEVRSGLAITLQWQCQVYLTEQQERTLYRVIQELLSNAVKHSYAQSIKLWLSADNSAIQLGYSDDGRGWNCEHGDNSSCIGLSGIEERVRSVGGEVHIQSGIGEGFHVVVRTPMQAPTASYHM</sequence>
<dbReference type="Proteomes" id="UP000029507">
    <property type="component" value="Chromosome"/>
</dbReference>
<reference evidence="8 9" key="1">
    <citation type="submission" date="2014-08" db="EMBL/GenBank/DDBJ databases">
        <title>Comparative genomics of the Paenibacillus odorifer group.</title>
        <authorList>
            <person name="den Bakker H.C."/>
            <person name="Tsai Y.-C."/>
            <person name="Martin N."/>
            <person name="Korlach J."/>
            <person name="Wiedmann M."/>
        </authorList>
    </citation>
    <scope>NUCLEOTIDE SEQUENCE [LARGE SCALE GENOMIC DNA]</scope>
    <source>
        <strain evidence="8 9">DSM 14472</strain>
    </source>
</reference>
<evidence type="ECO:0000259" key="7">
    <source>
        <dbReference type="PROSITE" id="PS50109"/>
    </source>
</evidence>
<dbReference type="SUPFAM" id="SSF55874">
    <property type="entry name" value="ATPase domain of HSP90 chaperone/DNA topoisomerase II/histidine kinase"/>
    <property type="match status" value="1"/>
</dbReference>
<feature type="domain" description="Histidine kinase" evidence="7">
    <location>
        <begin position="342"/>
        <end position="431"/>
    </location>
</feature>
<dbReference type="Gene3D" id="3.30.565.10">
    <property type="entry name" value="Histidine kinase-like ATPase, C-terminal domain"/>
    <property type="match status" value="1"/>
</dbReference>
<keyword evidence="4" id="KW-0067">ATP-binding</keyword>
<evidence type="ECO:0000313" key="8">
    <source>
        <dbReference type="EMBL" id="AIQ62744.1"/>
    </source>
</evidence>
<name>A0A089N219_9BACL</name>
<evidence type="ECO:0000256" key="6">
    <source>
        <dbReference type="SAM" id="Phobius"/>
    </source>
</evidence>
<dbReference type="CDD" id="cd16917">
    <property type="entry name" value="HATPase_UhpB-NarQ-NarX-like"/>
    <property type="match status" value="1"/>
</dbReference>
<evidence type="ECO:0000256" key="3">
    <source>
        <dbReference type="ARBA" id="ARBA00022777"/>
    </source>
</evidence>
<evidence type="ECO:0000256" key="2">
    <source>
        <dbReference type="ARBA" id="ARBA00022741"/>
    </source>
</evidence>
<dbReference type="SMART" id="SM00387">
    <property type="entry name" value="HATPase_c"/>
    <property type="match status" value="1"/>
</dbReference>
<dbReference type="InterPro" id="IPR003594">
    <property type="entry name" value="HATPase_dom"/>
</dbReference>
<keyword evidence="6" id="KW-0812">Transmembrane</keyword>
<evidence type="ECO:0000256" key="4">
    <source>
        <dbReference type="ARBA" id="ARBA00022840"/>
    </source>
</evidence>
<dbReference type="PROSITE" id="PS50109">
    <property type="entry name" value="HIS_KIN"/>
    <property type="match status" value="1"/>
</dbReference>
<dbReference type="PANTHER" id="PTHR24421:SF60">
    <property type="entry name" value="SENSOR HISTIDINE KINASE COMP"/>
    <property type="match status" value="1"/>
</dbReference>
<dbReference type="STRING" id="169760.PSTEL_06140"/>